<reference evidence="2" key="1">
    <citation type="submission" date="2023-05" db="EMBL/GenBank/DDBJ databases">
        <title>Comparative genomics of Bacillaceae isolates and their secondary metabolite potential.</title>
        <authorList>
            <person name="Song L."/>
            <person name="Nielsen L.J."/>
            <person name="Mohite O."/>
            <person name="Xu X."/>
            <person name="Weber T."/>
            <person name="Kovacs A.T."/>
        </authorList>
    </citation>
    <scope>NUCLEOTIDE SEQUENCE</scope>
    <source>
        <strain evidence="2">LN15</strain>
    </source>
</reference>
<dbReference type="GO" id="GO:0052689">
    <property type="term" value="F:carboxylic ester hydrolase activity"/>
    <property type="evidence" value="ECO:0007669"/>
    <property type="project" value="TreeGrafter"/>
</dbReference>
<dbReference type="Gene3D" id="3.40.50.1820">
    <property type="entry name" value="alpha/beta hydrolase"/>
    <property type="match status" value="1"/>
</dbReference>
<dbReference type="AlphaFoldDB" id="A0AA95LXA6"/>
<feature type="domain" description="Serine aminopeptidase S33" evidence="1">
    <location>
        <begin position="54"/>
        <end position="274"/>
    </location>
</feature>
<evidence type="ECO:0000313" key="3">
    <source>
        <dbReference type="Proteomes" id="UP001178303"/>
    </source>
</evidence>
<accession>A0AA95LXA6</accession>
<dbReference type="Proteomes" id="UP001178303">
    <property type="component" value="Chromosome"/>
</dbReference>
<dbReference type="InterPro" id="IPR029058">
    <property type="entry name" value="AB_hydrolase_fold"/>
</dbReference>
<dbReference type="RefSeq" id="WP_283886332.1">
    <property type="nucleotide sequence ID" value="NZ_CP126099.1"/>
</dbReference>
<dbReference type="InterPro" id="IPR053145">
    <property type="entry name" value="AB_hydrolase_Est10"/>
</dbReference>
<dbReference type="Pfam" id="PF12146">
    <property type="entry name" value="Hydrolase_4"/>
    <property type="match status" value="1"/>
</dbReference>
<dbReference type="InterPro" id="IPR022742">
    <property type="entry name" value="Hydrolase_4"/>
</dbReference>
<evidence type="ECO:0000259" key="1">
    <source>
        <dbReference type="Pfam" id="PF12146"/>
    </source>
</evidence>
<sequence>MAFDEYEVAINSEFTLQGTITKPKADGKYAAIVIIAGSGEVDRDGMIMPLNMKGNMYKDLAHLITNLGVVTLRFDKRGAGASRGEFMKAGMWDLVSDVEAVINYLKEQPFVDSENIILVGHSEGCMLATVVNARTPVNGLVLLTGAAESLEEATKRQREIIYKELKEQKGIKGKLMRLLNIEKRGEKQAQKATEKMINSKKDIVKIGFKPMNAKWFREHFQHDIYKDLQQVTCPVLAIAADKDFQANPEKAKRIGDYVQGDSEVYVVKNMDHTLKYFEGDFKALEFKKIYTEGADKPLHPELEGIIVNWMDARFISQYAGSKTL</sequence>
<organism evidence="2 3">
    <name type="scientific">Bacillus wiedmannii</name>
    <dbReference type="NCBI Taxonomy" id="1890302"/>
    <lineage>
        <taxon>Bacteria</taxon>
        <taxon>Bacillati</taxon>
        <taxon>Bacillota</taxon>
        <taxon>Bacilli</taxon>
        <taxon>Bacillales</taxon>
        <taxon>Bacillaceae</taxon>
        <taxon>Bacillus</taxon>
        <taxon>Bacillus cereus group</taxon>
    </lineage>
</organism>
<dbReference type="SUPFAM" id="SSF53474">
    <property type="entry name" value="alpha/beta-Hydrolases"/>
    <property type="match status" value="1"/>
</dbReference>
<name>A0AA95LXA6_9BACI</name>
<dbReference type="EMBL" id="CP126099">
    <property type="protein sequence ID" value="WHY31878.1"/>
    <property type="molecule type" value="Genomic_DNA"/>
</dbReference>
<gene>
    <name evidence="2" type="ORF">QNH45_16870</name>
</gene>
<protein>
    <submittedName>
        <fullName evidence="2">Alpha/beta hydrolase</fullName>
    </submittedName>
</protein>
<proteinExistence type="predicted"/>
<dbReference type="PANTHER" id="PTHR43265:SF1">
    <property type="entry name" value="ESTERASE ESTD"/>
    <property type="match status" value="1"/>
</dbReference>
<keyword evidence="2" id="KW-0378">Hydrolase</keyword>
<evidence type="ECO:0000313" key="2">
    <source>
        <dbReference type="EMBL" id="WHY31878.1"/>
    </source>
</evidence>
<dbReference type="PANTHER" id="PTHR43265">
    <property type="entry name" value="ESTERASE ESTD"/>
    <property type="match status" value="1"/>
</dbReference>